<reference evidence="1 2" key="1">
    <citation type="submission" date="2019-11" db="EMBL/GenBank/DDBJ databases">
        <title>Whole genome sequence of Oryza granulata.</title>
        <authorList>
            <person name="Li W."/>
        </authorList>
    </citation>
    <scope>NUCLEOTIDE SEQUENCE [LARGE SCALE GENOMIC DNA]</scope>
    <source>
        <strain evidence="2">cv. Menghai</strain>
        <tissue evidence="1">Leaf</tissue>
    </source>
</reference>
<protein>
    <recommendedName>
        <fullName evidence="3">Helitron helicase-like domain-containing protein</fullName>
    </recommendedName>
</protein>
<gene>
    <name evidence="1" type="ORF">E2562_003548</name>
</gene>
<organism evidence="1 2">
    <name type="scientific">Oryza meyeriana var. granulata</name>
    <dbReference type="NCBI Taxonomy" id="110450"/>
    <lineage>
        <taxon>Eukaryota</taxon>
        <taxon>Viridiplantae</taxon>
        <taxon>Streptophyta</taxon>
        <taxon>Embryophyta</taxon>
        <taxon>Tracheophyta</taxon>
        <taxon>Spermatophyta</taxon>
        <taxon>Magnoliopsida</taxon>
        <taxon>Liliopsida</taxon>
        <taxon>Poales</taxon>
        <taxon>Poaceae</taxon>
        <taxon>BOP clade</taxon>
        <taxon>Oryzoideae</taxon>
        <taxon>Oryzeae</taxon>
        <taxon>Oryzinae</taxon>
        <taxon>Oryza</taxon>
        <taxon>Oryza meyeriana</taxon>
    </lineage>
</organism>
<dbReference type="AlphaFoldDB" id="A0A6G1CLN6"/>
<accession>A0A6G1CLN6</accession>
<proteinExistence type="predicted"/>
<dbReference type="Proteomes" id="UP000479710">
    <property type="component" value="Unassembled WGS sequence"/>
</dbReference>
<keyword evidence="2" id="KW-1185">Reference proteome</keyword>
<evidence type="ECO:0008006" key="3">
    <source>
        <dbReference type="Google" id="ProtNLM"/>
    </source>
</evidence>
<comment type="caution">
    <text evidence="1">The sequence shown here is derived from an EMBL/GenBank/DDBJ whole genome shotgun (WGS) entry which is preliminary data.</text>
</comment>
<name>A0A6G1CLN6_9ORYZ</name>
<evidence type="ECO:0000313" key="2">
    <source>
        <dbReference type="Proteomes" id="UP000479710"/>
    </source>
</evidence>
<dbReference type="EMBL" id="SPHZ02000008">
    <property type="protein sequence ID" value="KAF0901575.1"/>
    <property type="molecule type" value="Genomic_DNA"/>
</dbReference>
<evidence type="ECO:0000313" key="1">
    <source>
        <dbReference type="EMBL" id="KAF0901575.1"/>
    </source>
</evidence>
<dbReference type="OrthoDB" id="687790at2759"/>
<sequence>MWASSLLPFLYTVEFQKRGLPHIHCLVWPAASNAEMAHRLISELYHGDDNTRIWTLVSRLWHFCDKEDESNILHIDLVLIDEMALQFVETHPVSGTRLLC</sequence>